<dbReference type="GO" id="GO:0015416">
    <property type="term" value="F:ABC-type phosphonate transporter activity"/>
    <property type="evidence" value="ECO:0007669"/>
    <property type="project" value="InterPro"/>
</dbReference>
<dbReference type="PANTHER" id="PTHR30043:SF1">
    <property type="entry name" value="ABC TRANSPORT SYSTEM PERMEASE PROTEIN P69"/>
    <property type="match status" value="1"/>
</dbReference>
<feature type="transmembrane region" description="Helical" evidence="7">
    <location>
        <begin position="236"/>
        <end position="256"/>
    </location>
</feature>
<feature type="transmembrane region" description="Helical" evidence="7">
    <location>
        <begin position="75"/>
        <end position="98"/>
    </location>
</feature>
<gene>
    <name evidence="9" type="primary">phnE</name>
    <name evidence="9" type="ORF">DESPIG_01264</name>
</gene>
<keyword evidence="4 7" id="KW-0812">Transmembrane</keyword>
<dbReference type="EMBL" id="ABXU01000029">
    <property type="protein sequence ID" value="EEB33971.1"/>
    <property type="molecule type" value="Genomic_DNA"/>
</dbReference>
<dbReference type="SUPFAM" id="SSF161098">
    <property type="entry name" value="MetI-like"/>
    <property type="match status" value="1"/>
</dbReference>
<keyword evidence="5 7" id="KW-1133">Transmembrane helix</keyword>
<dbReference type="GO" id="GO:0005886">
    <property type="term" value="C:plasma membrane"/>
    <property type="evidence" value="ECO:0007669"/>
    <property type="project" value="UniProtKB-SubCell"/>
</dbReference>
<dbReference type="RefSeq" id="WP_006005845.1">
    <property type="nucleotide sequence ID" value="NZ_DS996355.1"/>
</dbReference>
<keyword evidence="2 7" id="KW-0813">Transport</keyword>
<dbReference type="PANTHER" id="PTHR30043">
    <property type="entry name" value="PHOSPHONATES TRANSPORT SYSTEM PERMEASE PROTEIN"/>
    <property type="match status" value="1"/>
</dbReference>
<evidence type="ECO:0000256" key="2">
    <source>
        <dbReference type="ARBA" id="ARBA00022448"/>
    </source>
</evidence>
<reference evidence="9 10" key="1">
    <citation type="submission" date="2008-10" db="EMBL/GenBank/DDBJ databases">
        <title>Draft genome sequence of Desulvovibrio piger (ATCC 29098).</title>
        <authorList>
            <person name="Sudarsanam P."/>
            <person name="Ley R."/>
            <person name="Guruge J."/>
            <person name="Turnbaugh P.J."/>
            <person name="Mahowald M."/>
            <person name="Liep D."/>
            <person name="Gordon J."/>
        </authorList>
    </citation>
    <scope>NUCLEOTIDE SEQUENCE [LARGE SCALE GENOMIC DNA]</scope>
    <source>
        <strain evidence="9 10">ATCC 29098</strain>
    </source>
</reference>
<comment type="caution">
    <text evidence="9">The sequence shown here is derived from an EMBL/GenBank/DDBJ whole genome shotgun (WGS) entry which is preliminary data.</text>
</comment>
<dbReference type="Gene3D" id="1.10.3720.10">
    <property type="entry name" value="MetI-like"/>
    <property type="match status" value="1"/>
</dbReference>
<evidence type="ECO:0000256" key="7">
    <source>
        <dbReference type="RuleBase" id="RU363032"/>
    </source>
</evidence>
<evidence type="ECO:0000256" key="4">
    <source>
        <dbReference type="ARBA" id="ARBA00022692"/>
    </source>
</evidence>
<dbReference type="Pfam" id="PF00528">
    <property type="entry name" value="BPD_transp_1"/>
    <property type="match status" value="1"/>
</dbReference>
<dbReference type="InterPro" id="IPR000515">
    <property type="entry name" value="MetI-like"/>
</dbReference>
<proteinExistence type="inferred from homology"/>
<organism evidence="9 10">
    <name type="scientific">Desulfovibrio piger ATCC 29098</name>
    <dbReference type="NCBI Taxonomy" id="411464"/>
    <lineage>
        <taxon>Bacteria</taxon>
        <taxon>Pseudomonadati</taxon>
        <taxon>Thermodesulfobacteriota</taxon>
        <taxon>Desulfovibrionia</taxon>
        <taxon>Desulfovibrionales</taxon>
        <taxon>Desulfovibrionaceae</taxon>
        <taxon>Desulfovibrio</taxon>
    </lineage>
</organism>
<dbReference type="PROSITE" id="PS50928">
    <property type="entry name" value="ABC_TM1"/>
    <property type="match status" value="1"/>
</dbReference>
<evidence type="ECO:0000256" key="6">
    <source>
        <dbReference type="ARBA" id="ARBA00023136"/>
    </source>
</evidence>
<name>B6WT59_9BACT</name>
<evidence type="ECO:0000313" key="10">
    <source>
        <dbReference type="Proteomes" id="UP000003676"/>
    </source>
</evidence>
<feature type="transmembrane region" description="Helical" evidence="7">
    <location>
        <begin position="212"/>
        <end position="230"/>
    </location>
</feature>
<evidence type="ECO:0000256" key="5">
    <source>
        <dbReference type="ARBA" id="ARBA00022989"/>
    </source>
</evidence>
<keyword evidence="6 7" id="KW-0472">Membrane</keyword>
<dbReference type="eggNOG" id="COG3639">
    <property type="taxonomic scope" value="Bacteria"/>
</dbReference>
<dbReference type="STRING" id="901.DESPIGER_0629"/>
<keyword evidence="3" id="KW-1003">Cell membrane</keyword>
<dbReference type="Proteomes" id="UP000003676">
    <property type="component" value="Unassembled WGS sequence"/>
</dbReference>
<dbReference type="NCBIfam" id="TIGR01097">
    <property type="entry name" value="PhnE"/>
    <property type="match status" value="1"/>
</dbReference>
<feature type="domain" description="ABC transmembrane type-1" evidence="8">
    <location>
        <begin position="75"/>
        <end position="257"/>
    </location>
</feature>
<sequence>MEAEMKMALQPPRDLRAEIFRLVIWGLVLAMLAWAWRGAEMKPMALVEQGGNILTLISDFFPPDFTDWRMYVEEMIVTLHVAIWGTLLAVICAVPLGIMSSENIAPWWICQPVRRLMDAARAINEMVFAMMFVVAVGLGPFAGVLALWVHTTGTLAKLFSEAVEAIEVSPVEGVRSTGASFLEEIIFGVIPQVFPLWISYSLYRFEANVRSATVVGMVGAGGIGMVLWELFRSFNFQQTCAVMAIIVLVVTLFDLLSQRLRKMVL</sequence>
<evidence type="ECO:0000313" key="9">
    <source>
        <dbReference type="EMBL" id="EEB33971.1"/>
    </source>
</evidence>
<protein>
    <submittedName>
        <fullName evidence="9">Phosphonate ABC transporter, permease protein PhnE</fullName>
    </submittedName>
</protein>
<dbReference type="CDD" id="cd06261">
    <property type="entry name" value="TM_PBP2"/>
    <property type="match status" value="1"/>
</dbReference>
<dbReference type="AlphaFoldDB" id="B6WT59"/>
<evidence type="ECO:0000256" key="1">
    <source>
        <dbReference type="ARBA" id="ARBA00004651"/>
    </source>
</evidence>
<accession>B6WT59</accession>
<dbReference type="HOGENOM" id="CLU_064254_0_2_7"/>
<comment type="subcellular location">
    <subcellularLocation>
        <location evidence="1 7">Cell membrane</location>
        <topology evidence="1 7">Multi-pass membrane protein</topology>
    </subcellularLocation>
</comment>
<feature type="transmembrane region" description="Helical" evidence="7">
    <location>
        <begin position="20"/>
        <end position="36"/>
    </location>
</feature>
<dbReference type="InterPro" id="IPR035906">
    <property type="entry name" value="MetI-like_sf"/>
</dbReference>
<feature type="transmembrane region" description="Helical" evidence="7">
    <location>
        <begin position="127"/>
        <end position="149"/>
    </location>
</feature>
<dbReference type="InterPro" id="IPR005769">
    <property type="entry name" value="PhnE/PtxC"/>
</dbReference>
<reference evidence="9 10" key="2">
    <citation type="submission" date="2008-10" db="EMBL/GenBank/DDBJ databases">
        <authorList>
            <person name="Fulton L."/>
            <person name="Clifton S."/>
            <person name="Fulton B."/>
            <person name="Xu J."/>
            <person name="Minx P."/>
            <person name="Pepin K.H."/>
            <person name="Johnson M."/>
            <person name="Bhonagiri V."/>
            <person name="Nash W.E."/>
            <person name="Mardis E.R."/>
            <person name="Wilson R.K."/>
        </authorList>
    </citation>
    <scope>NUCLEOTIDE SEQUENCE [LARGE SCALE GENOMIC DNA]</scope>
    <source>
        <strain evidence="9 10">ATCC 29098</strain>
    </source>
</reference>
<comment type="similarity">
    <text evidence="7">Belongs to the binding-protein-dependent transport system permease family.</text>
</comment>
<evidence type="ECO:0000256" key="3">
    <source>
        <dbReference type="ARBA" id="ARBA00022475"/>
    </source>
</evidence>
<feature type="transmembrane region" description="Helical" evidence="7">
    <location>
        <begin position="185"/>
        <end position="203"/>
    </location>
</feature>
<evidence type="ECO:0000259" key="8">
    <source>
        <dbReference type="PROSITE" id="PS50928"/>
    </source>
</evidence>